<dbReference type="PROSITE" id="PS00105">
    <property type="entry name" value="AA_TRANSFER_CLASS_1"/>
    <property type="match status" value="1"/>
</dbReference>
<evidence type="ECO:0000256" key="12">
    <source>
        <dbReference type="ARBA" id="ARBA00022840"/>
    </source>
</evidence>
<dbReference type="FunFam" id="3.40.50.12780:FF:000019">
    <property type="entry name" value="Long-chain fatty acid transporter"/>
    <property type="match status" value="1"/>
</dbReference>
<dbReference type="PROSITE" id="PS00455">
    <property type="entry name" value="AMP_BINDING"/>
    <property type="match status" value="1"/>
</dbReference>
<keyword evidence="11" id="KW-0547">Nucleotide-binding</keyword>
<dbReference type="HOGENOM" id="CLU_010978_0_0_1"/>
<dbReference type="GO" id="GO:0009898">
    <property type="term" value="C:cytoplasmic side of plasma membrane"/>
    <property type="evidence" value="ECO:0007669"/>
    <property type="project" value="TreeGrafter"/>
</dbReference>
<keyword evidence="9" id="KW-0551">Lipid droplet</keyword>
<evidence type="ECO:0000256" key="3">
    <source>
        <dbReference type="ARBA" id="ARBA00004651"/>
    </source>
</evidence>
<dbReference type="GO" id="GO:0044539">
    <property type="term" value="P:long-chain fatty acid import into cell"/>
    <property type="evidence" value="ECO:0007669"/>
    <property type="project" value="TreeGrafter"/>
</dbReference>
<evidence type="ECO:0000256" key="19">
    <source>
        <dbReference type="ARBA" id="ARBA00060276"/>
    </source>
</evidence>
<dbReference type="InterPro" id="IPR042099">
    <property type="entry name" value="ANL_N_sf"/>
</dbReference>
<comment type="function">
    <text evidence="19">Acyl-CoA synthetase required for both the import of long chain fatty acids (LCFAs) (C14-C18) and the activation very long chain fatty acids (VLCFAs) (C20-C26) by esterification of the fatty acids into metabolically active CoA-thioesters for subsequent degradation or incorporation into phospholipids. The transport and fatty acyl-CoA synthetase activities are genetically separable and are thus independent activities. Esterifies VLCFAs in the peroxisome matrix. The VLCFAs are actively transported into peroxisomes by a PXA1-PXA2 heterodimeric transporter in the peroxisomal membrane.</text>
</comment>
<reference evidence="26" key="1">
    <citation type="journal article" date="2014" name="PLoS Genet.">
        <title>Signature Gene Expression Reveals Novel Clues to the Molecular Mechanisms of Dimorphic Transition in Penicillium marneffei.</title>
        <authorList>
            <person name="Yang E."/>
            <person name="Wang G."/>
            <person name="Cai J."/>
            <person name="Woo P.C."/>
            <person name="Lau S.K."/>
            <person name="Yuen K.-Y."/>
            <person name="Chow W.-N."/>
            <person name="Lin X."/>
        </authorList>
    </citation>
    <scope>NUCLEOTIDE SEQUENCE [LARGE SCALE GENOMIC DNA]</scope>
    <source>
        <strain evidence="26">PM1</strain>
    </source>
</reference>
<dbReference type="SUPFAM" id="SSF53383">
    <property type="entry name" value="PLP-dependent transferases"/>
    <property type="match status" value="1"/>
</dbReference>
<sequence>MVKIEPFAVEQWMDDYETTATYNIAETCSASISLSDLQNLSSEQSTDSNNSDSSISPFFSNTTKLTYGAIRGSETLRSHLSRLYSVKTPTVLPTENILITSGAIQGNFLLHYALVQPGDHVIVHYPTYQQLYSVSEAIGAEVSLWKAKEDESDENGWVLDTEELKGLIRPNTKLIVLNNPQNPTGAIIPKSKLQEIVNIAKEQSIIIHADEVYRPIFHGISPIDAEFPPSLLSLGYENVVVTSSMSKAYSLAGIRVGWIAARNKEIIDKCMVCRDYTTISVSQIDDAVASYALAPHTIHSLLLRNIQLAKKNLAILEKFIESHRWACDWKKPRAGTTAFVRFNKMGRPVDDVAFCKLLLEKKGVLVVPGSRCFGRDAGEFRGYVRLGAVRVVRKTDAGLMRQNQWMDAIPLKYAVPALGTLFTYLNARWSMFYDWQLITSLAKINIKLKLAERADRLNLFYVLEKHALAQKSANQPFIVYNGQTWTYKEAYDTVLRYGQYFKNTYGVKPKEIVGLDFMNSATYIFIWLGLSSIGAIPAFINYNLSGKPLSHCIKVSTARLVVADEEIREKFTEEQLAEFASPDFRDGKGPVDVVFITPEIEDQILQSPAIREDDSVRSNAAMRDLAVLIYTSGTTGYPKPAVVSLSKCWSGAIFIDGFLSLKTDDRVYTCMPLYHATGAVLGFCAVLFKGATIVLGHKFSARNFWNDVRDGDATIIQYVGETMRYLLAMPKNDLEKKHRIRLAYGNGMRPDVWPQVKQRFGIETIAEFYSSTEGFSGHWNRSANDFSMGAIGRNGYLGELLLGRTMALVEVDHEQEIPRRDPVTGFCTRVPRGEPGELLYALDPNDIAFKYQGYFNNSEASEKKILRDVFAKGDAWFRTGDTLKWDTEGRWYFTDRIGDTFRWKSENVSTNEVAETLGGHPDIAEANVYGVSLPHHDGRAGCAAIVLKNGTIDVPSDILESLAVHVLANLPRYALPLFLRVTTELERTGNNKQPKHILRQEGVDPAKVSPKDRLYWLKGNKYVPFTPEDWARLSAAQVML</sequence>
<protein>
    <recommendedName>
        <fullName evidence="20">Very long-chain fatty acid transport protein</fullName>
    </recommendedName>
    <alternativeName>
        <fullName evidence="21">Very-long-chain acyl-CoA synthetase</fullName>
    </alternativeName>
</protein>
<evidence type="ECO:0000256" key="6">
    <source>
        <dbReference type="ARBA" id="ARBA00022448"/>
    </source>
</evidence>
<dbReference type="Gene3D" id="3.30.300.30">
    <property type="match status" value="1"/>
</dbReference>
<evidence type="ECO:0000259" key="24">
    <source>
        <dbReference type="Pfam" id="PF00501"/>
    </source>
</evidence>
<gene>
    <name evidence="26" type="ORF">GQ26_0032300</name>
</gene>
<evidence type="ECO:0000256" key="11">
    <source>
        <dbReference type="ARBA" id="ARBA00022741"/>
    </source>
</evidence>
<feature type="transmembrane region" description="Helical" evidence="22">
    <location>
        <begin position="524"/>
        <end position="544"/>
    </location>
</feature>
<evidence type="ECO:0000256" key="17">
    <source>
        <dbReference type="ARBA" id="ARBA00023140"/>
    </source>
</evidence>
<dbReference type="InterPro" id="IPR015421">
    <property type="entry name" value="PyrdxlP-dep_Trfase_major"/>
</dbReference>
<evidence type="ECO:0000259" key="23">
    <source>
        <dbReference type="Pfam" id="PF00155"/>
    </source>
</evidence>
<accession>A0A093Y4A7</accession>
<proteinExistence type="inferred from homology"/>
<dbReference type="Pfam" id="PF13193">
    <property type="entry name" value="AMP-binding_C"/>
    <property type="match status" value="1"/>
</dbReference>
<comment type="similarity">
    <text evidence="5">Belongs to the class-I pyridoxal-phosphate-dependent aminotransferase family.</text>
</comment>
<evidence type="ECO:0000256" key="8">
    <source>
        <dbReference type="ARBA" id="ARBA00022598"/>
    </source>
</evidence>
<evidence type="ECO:0000256" key="10">
    <source>
        <dbReference type="ARBA" id="ARBA00022692"/>
    </source>
</evidence>
<organism evidence="26">
    <name type="scientific">Talaromyces marneffei PM1</name>
    <dbReference type="NCBI Taxonomy" id="1077442"/>
    <lineage>
        <taxon>Eukaryota</taxon>
        <taxon>Fungi</taxon>
        <taxon>Dikarya</taxon>
        <taxon>Ascomycota</taxon>
        <taxon>Pezizomycotina</taxon>
        <taxon>Eurotiomycetes</taxon>
        <taxon>Eurotiomycetidae</taxon>
        <taxon>Eurotiales</taxon>
        <taxon>Trichocomaceae</taxon>
        <taxon>Talaromyces</taxon>
        <taxon>Talaromyces sect. Talaromyces</taxon>
    </lineage>
</organism>
<dbReference type="InterPro" id="IPR000873">
    <property type="entry name" value="AMP-dep_synth/lig_dom"/>
</dbReference>
<evidence type="ECO:0000259" key="25">
    <source>
        <dbReference type="Pfam" id="PF13193"/>
    </source>
</evidence>
<name>A0A093Y4A7_TALMA</name>
<dbReference type="InterPro" id="IPR025110">
    <property type="entry name" value="AMP-bd_C"/>
</dbReference>
<dbReference type="Pfam" id="PF00501">
    <property type="entry name" value="AMP-binding"/>
    <property type="match status" value="1"/>
</dbReference>
<dbReference type="Pfam" id="PF00155">
    <property type="entry name" value="Aminotran_1_2"/>
    <property type="match status" value="1"/>
</dbReference>
<comment type="caution">
    <text evidence="26">The sequence shown here is derived from an EMBL/GenBank/DDBJ whole genome shotgun (WGS) entry which is preliminary data.</text>
</comment>
<keyword evidence="7" id="KW-1003">Cell membrane</keyword>
<dbReference type="Gene3D" id="3.40.50.12780">
    <property type="entry name" value="N-terminal domain of ligase-like"/>
    <property type="match status" value="1"/>
</dbReference>
<dbReference type="PANTHER" id="PTHR43107">
    <property type="entry name" value="LONG-CHAIN FATTY ACID TRANSPORT PROTEIN"/>
    <property type="match status" value="1"/>
</dbReference>
<dbReference type="CDD" id="cd00609">
    <property type="entry name" value="AAT_like"/>
    <property type="match status" value="1"/>
</dbReference>
<dbReference type="InterPro" id="IPR045851">
    <property type="entry name" value="AMP-bd_C_sf"/>
</dbReference>
<dbReference type="Gene3D" id="3.90.1150.10">
    <property type="entry name" value="Aspartate Aminotransferase, domain 1"/>
    <property type="match status" value="1"/>
</dbReference>
<evidence type="ECO:0000256" key="15">
    <source>
        <dbReference type="ARBA" id="ARBA00023055"/>
    </source>
</evidence>
<evidence type="ECO:0000256" key="5">
    <source>
        <dbReference type="ARBA" id="ARBA00007441"/>
    </source>
</evidence>
<comment type="subcellular location">
    <subcellularLocation>
        <location evidence="3">Cell membrane</location>
        <topology evidence="3">Multi-pass membrane protein</topology>
    </subcellularLocation>
    <subcellularLocation>
        <location evidence="1">Lipid droplet</location>
    </subcellularLocation>
    <subcellularLocation>
        <location evidence="2">Peroxisome membrane</location>
        <topology evidence="2">Multi-pass membrane protein</topology>
    </subcellularLocation>
</comment>
<dbReference type="GO" id="GO:0004467">
    <property type="term" value="F:long-chain fatty acid-CoA ligase activity"/>
    <property type="evidence" value="ECO:0007669"/>
    <property type="project" value="TreeGrafter"/>
</dbReference>
<evidence type="ECO:0000313" key="26">
    <source>
        <dbReference type="EMBL" id="KFX52338.1"/>
    </source>
</evidence>
<dbReference type="GO" id="GO:0005324">
    <property type="term" value="F:long-chain fatty acid transmembrane transporter activity"/>
    <property type="evidence" value="ECO:0007669"/>
    <property type="project" value="TreeGrafter"/>
</dbReference>
<dbReference type="GO" id="GO:0005811">
    <property type="term" value="C:lipid droplet"/>
    <property type="evidence" value="ECO:0007669"/>
    <property type="project" value="UniProtKB-SubCell"/>
</dbReference>
<dbReference type="InterPro" id="IPR004839">
    <property type="entry name" value="Aminotransferase_I/II_large"/>
</dbReference>
<evidence type="ECO:0000256" key="20">
    <source>
        <dbReference type="ARBA" id="ARBA00068795"/>
    </source>
</evidence>
<dbReference type="FunFam" id="3.30.300.30:FF:000002">
    <property type="entry name" value="Long-chain fatty acid transport protein 1"/>
    <property type="match status" value="1"/>
</dbReference>
<dbReference type="EMBL" id="JPOX01000003">
    <property type="protein sequence ID" value="KFX52338.1"/>
    <property type="molecule type" value="Genomic_DNA"/>
</dbReference>
<feature type="domain" description="AMP-dependent synthetase/ligase" evidence="24">
    <location>
        <begin position="469"/>
        <end position="839"/>
    </location>
</feature>
<dbReference type="GO" id="GO:0030170">
    <property type="term" value="F:pyridoxal phosphate binding"/>
    <property type="evidence" value="ECO:0007669"/>
    <property type="project" value="InterPro"/>
</dbReference>
<evidence type="ECO:0000256" key="21">
    <source>
        <dbReference type="ARBA" id="ARBA00078285"/>
    </source>
</evidence>
<keyword evidence="16 22" id="KW-0472">Membrane</keyword>
<evidence type="ECO:0000256" key="18">
    <source>
        <dbReference type="ARBA" id="ARBA00051585"/>
    </source>
</evidence>
<dbReference type="GO" id="GO:0005778">
    <property type="term" value="C:peroxisomal membrane"/>
    <property type="evidence" value="ECO:0007669"/>
    <property type="project" value="UniProtKB-SubCell"/>
</dbReference>
<keyword evidence="17" id="KW-0576">Peroxisome</keyword>
<evidence type="ECO:0000256" key="14">
    <source>
        <dbReference type="ARBA" id="ARBA00022989"/>
    </source>
</evidence>
<feature type="domain" description="AMP-binding enzyme C-terminal" evidence="25">
    <location>
        <begin position="912"/>
        <end position="992"/>
    </location>
</feature>
<keyword evidence="14 22" id="KW-1133">Transmembrane helix</keyword>
<keyword evidence="12" id="KW-0067">ATP-binding</keyword>
<evidence type="ECO:0000256" key="22">
    <source>
        <dbReference type="SAM" id="Phobius"/>
    </source>
</evidence>
<evidence type="ECO:0000256" key="9">
    <source>
        <dbReference type="ARBA" id="ARBA00022677"/>
    </source>
</evidence>
<comment type="similarity">
    <text evidence="4">Belongs to the ATP-dependent AMP-binding enzyme family.</text>
</comment>
<evidence type="ECO:0000256" key="2">
    <source>
        <dbReference type="ARBA" id="ARBA00004585"/>
    </source>
</evidence>
<dbReference type="eggNOG" id="KOG1179">
    <property type="taxonomic scope" value="Eukaryota"/>
</dbReference>
<evidence type="ECO:0000256" key="1">
    <source>
        <dbReference type="ARBA" id="ARBA00004502"/>
    </source>
</evidence>
<evidence type="ECO:0000256" key="16">
    <source>
        <dbReference type="ARBA" id="ARBA00023136"/>
    </source>
</evidence>
<dbReference type="GO" id="GO:0005524">
    <property type="term" value="F:ATP binding"/>
    <property type="evidence" value="ECO:0007669"/>
    <property type="project" value="UniProtKB-KW"/>
</dbReference>
<keyword evidence="13" id="KW-0663">Pyridoxal phosphate</keyword>
<evidence type="ECO:0000256" key="4">
    <source>
        <dbReference type="ARBA" id="ARBA00006432"/>
    </source>
</evidence>
<dbReference type="Gene3D" id="3.40.640.10">
    <property type="entry name" value="Type I PLP-dependent aspartate aminotransferase-like (Major domain)"/>
    <property type="match status" value="1"/>
</dbReference>
<keyword evidence="8" id="KW-0436">Ligase</keyword>
<keyword evidence="10 22" id="KW-0812">Transmembrane</keyword>
<keyword evidence="6" id="KW-0813">Transport</keyword>
<dbReference type="AlphaFoldDB" id="A0A093Y4A7"/>
<dbReference type="InterPro" id="IPR004838">
    <property type="entry name" value="NHTrfase_class1_PyrdxlP-BS"/>
</dbReference>
<dbReference type="SUPFAM" id="SSF56801">
    <property type="entry name" value="Acetyl-CoA synthetase-like"/>
    <property type="match status" value="1"/>
</dbReference>
<dbReference type="PANTHER" id="PTHR43107:SF15">
    <property type="entry name" value="FATTY ACID TRANSPORT PROTEIN 3, ISOFORM A"/>
    <property type="match status" value="1"/>
</dbReference>
<dbReference type="InterPro" id="IPR015422">
    <property type="entry name" value="PyrdxlP-dep_Trfase_small"/>
</dbReference>
<evidence type="ECO:0000256" key="7">
    <source>
        <dbReference type="ARBA" id="ARBA00022475"/>
    </source>
</evidence>
<comment type="catalytic activity">
    <reaction evidence="18">
        <text>a very long-chain fatty acid + ATP + CoA = a very long-chain fatty acyl-CoA + AMP + diphosphate</text>
        <dbReference type="Rhea" id="RHEA:54536"/>
        <dbReference type="ChEBI" id="CHEBI:30616"/>
        <dbReference type="ChEBI" id="CHEBI:33019"/>
        <dbReference type="ChEBI" id="CHEBI:57287"/>
        <dbReference type="ChEBI" id="CHEBI:58950"/>
        <dbReference type="ChEBI" id="CHEBI:138261"/>
        <dbReference type="ChEBI" id="CHEBI:456215"/>
    </reaction>
</comment>
<dbReference type="InterPro" id="IPR020845">
    <property type="entry name" value="AMP-binding_CS"/>
</dbReference>
<evidence type="ECO:0000256" key="13">
    <source>
        <dbReference type="ARBA" id="ARBA00022898"/>
    </source>
</evidence>
<feature type="domain" description="Aminotransferase class I/classII large" evidence="23">
    <location>
        <begin position="60"/>
        <end position="371"/>
    </location>
</feature>
<keyword evidence="15" id="KW-0445">Lipid transport</keyword>
<dbReference type="InterPro" id="IPR015424">
    <property type="entry name" value="PyrdxlP-dep_Trfase"/>
</dbReference>